<reference evidence="1" key="1">
    <citation type="submission" date="2023-01" db="EMBL/GenBank/DDBJ databases">
        <title>Colletotrichum chrysophilum M932 genome sequence.</title>
        <authorList>
            <person name="Baroncelli R."/>
        </authorList>
    </citation>
    <scope>NUCLEOTIDE SEQUENCE</scope>
    <source>
        <strain evidence="1">M932</strain>
    </source>
</reference>
<gene>
    <name evidence="1" type="ORF">CCHR01_19227</name>
</gene>
<dbReference type="Proteomes" id="UP001243330">
    <property type="component" value="Unassembled WGS sequence"/>
</dbReference>
<evidence type="ECO:0000313" key="2">
    <source>
        <dbReference type="Proteomes" id="UP001243330"/>
    </source>
</evidence>
<comment type="caution">
    <text evidence="1">The sequence shown here is derived from an EMBL/GenBank/DDBJ whole genome shotgun (WGS) entry which is preliminary data.</text>
</comment>
<organism evidence="1 2">
    <name type="scientific">Colletotrichum chrysophilum</name>
    <dbReference type="NCBI Taxonomy" id="1836956"/>
    <lineage>
        <taxon>Eukaryota</taxon>
        <taxon>Fungi</taxon>
        <taxon>Dikarya</taxon>
        <taxon>Ascomycota</taxon>
        <taxon>Pezizomycotina</taxon>
        <taxon>Sordariomycetes</taxon>
        <taxon>Hypocreomycetidae</taxon>
        <taxon>Glomerellales</taxon>
        <taxon>Glomerellaceae</taxon>
        <taxon>Colletotrichum</taxon>
        <taxon>Colletotrichum gloeosporioides species complex</taxon>
    </lineage>
</organism>
<sequence length="108" mass="12278">MAVVKAAERVDVAADDLFSQQPSRKITLILSGLEFDSGSVHFLFHFFFCLFAFCLRSDRFGLVLLLWGGTQGHKKGIPFYHKRPIVICYNHVQLERAMKALQTCVSRS</sequence>
<evidence type="ECO:0000313" key="1">
    <source>
        <dbReference type="EMBL" id="KAK1838147.1"/>
    </source>
</evidence>
<name>A0AAD9A0Y6_9PEZI</name>
<accession>A0AAD9A0Y6</accession>
<protein>
    <submittedName>
        <fullName evidence="1">Uncharacterized protein</fullName>
    </submittedName>
</protein>
<proteinExistence type="predicted"/>
<keyword evidence="2" id="KW-1185">Reference proteome</keyword>
<dbReference type="EMBL" id="JAQOWY010000896">
    <property type="protein sequence ID" value="KAK1838147.1"/>
    <property type="molecule type" value="Genomic_DNA"/>
</dbReference>
<dbReference type="AlphaFoldDB" id="A0AAD9A0Y6"/>